<feature type="compositionally biased region" description="Basic and acidic residues" evidence="8">
    <location>
        <begin position="93"/>
        <end position="107"/>
    </location>
</feature>
<dbReference type="GO" id="GO:0005634">
    <property type="term" value="C:nucleus"/>
    <property type="evidence" value="ECO:0007669"/>
    <property type="project" value="UniProtKB-SubCell"/>
</dbReference>
<dbReference type="GO" id="GO:0000977">
    <property type="term" value="F:RNA polymerase II transcription regulatory region sequence-specific DNA binding"/>
    <property type="evidence" value="ECO:0007669"/>
    <property type="project" value="TreeGrafter"/>
</dbReference>
<dbReference type="SUPFAM" id="SSF57701">
    <property type="entry name" value="Zn2/Cys6 DNA-binding domain"/>
    <property type="match status" value="1"/>
</dbReference>
<dbReference type="EMBL" id="MU004238">
    <property type="protein sequence ID" value="KAF2666799.1"/>
    <property type="molecule type" value="Genomic_DNA"/>
</dbReference>
<evidence type="ECO:0000256" key="8">
    <source>
        <dbReference type="SAM" id="MobiDB-lite"/>
    </source>
</evidence>
<dbReference type="Pfam" id="PF00172">
    <property type="entry name" value="Zn_clus"/>
    <property type="match status" value="1"/>
</dbReference>
<evidence type="ECO:0000256" key="3">
    <source>
        <dbReference type="ARBA" id="ARBA00022833"/>
    </source>
</evidence>
<evidence type="ECO:0000256" key="6">
    <source>
        <dbReference type="ARBA" id="ARBA00023163"/>
    </source>
</evidence>
<dbReference type="CDD" id="cd00067">
    <property type="entry name" value="GAL4"/>
    <property type="match status" value="1"/>
</dbReference>
<dbReference type="Proteomes" id="UP000799302">
    <property type="component" value="Unassembled WGS sequence"/>
</dbReference>
<keyword evidence="6" id="KW-0804">Transcription</keyword>
<keyword evidence="2" id="KW-0479">Metal-binding</keyword>
<dbReference type="InterPro" id="IPR053045">
    <property type="entry name" value="Zinc_cluster_trans_reg"/>
</dbReference>
<feature type="domain" description="Zn(2)-C6 fungal-type" evidence="9">
    <location>
        <begin position="65"/>
        <end position="94"/>
    </location>
</feature>
<evidence type="ECO:0000313" key="10">
    <source>
        <dbReference type="EMBL" id="KAF2666799.1"/>
    </source>
</evidence>
<dbReference type="InterPro" id="IPR056751">
    <property type="entry name" value="PAS_13"/>
</dbReference>
<dbReference type="PANTHER" id="PTHR31986:SF7">
    <property type="entry name" value="REGULATOR OF DRUG SENSITIVITY 2"/>
    <property type="match status" value="1"/>
</dbReference>
<evidence type="ECO:0000256" key="5">
    <source>
        <dbReference type="ARBA" id="ARBA00023125"/>
    </source>
</evidence>
<dbReference type="OrthoDB" id="65716at2759"/>
<dbReference type="SMART" id="SM00066">
    <property type="entry name" value="GAL4"/>
    <property type="match status" value="1"/>
</dbReference>
<sequence length="511" mass="57409">MVEATQRPATGKNKESPLRNMASGSDSKISHEAPSSAETPPRKQNGGDTSAKSSSPKKRRKVNHACIYCRRSHMTCDLERPCTRCIKRNIGHLCHDEPRDQPKKMRSDSMGGGMDSNSPPKTTNNPSLSALLNPLDTTRQTPNLNLPQLTEVTSATNIVQPTPVHAPHPTVMTPTNPPGAMNFSHWMYNPQNQLNQDINLLHTNSYFNTSEVSNEFSLLNDFLSNSLLDDSLYTADDMNAVMPNQPLGNNLNTLNASNASVQAHQMPPPSAIIGSEIQRPASGVPIDRHARERYLLMAADPTGSDAPEERLKKLLKAKFDAGLLKPFNYVKGYKRMGEFLEKHVQPTGRMRILKQLDKFRPKFRELIHPLTDEQLVYVEVGFERKLMEYDRILSSMAIPACCWRRTGEIYRGNKEMAELIHAPMEQLRDGKLAIHEIFAETSLVMYWENFGAIAFDSSQKAVLTMCVLKNLDPRAKEKEIKCSFSFTIRRDQYNIPSLIVGNFLPILPPSK</sequence>
<dbReference type="InterPro" id="IPR036864">
    <property type="entry name" value="Zn2-C6_fun-type_DNA-bd_sf"/>
</dbReference>
<dbReference type="GO" id="GO:0000981">
    <property type="term" value="F:DNA-binding transcription factor activity, RNA polymerase II-specific"/>
    <property type="evidence" value="ECO:0007669"/>
    <property type="project" value="InterPro"/>
</dbReference>
<dbReference type="PROSITE" id="PS50048">
    <property type="entry name" value="ZN2_CY6_FUNGAL_2"/>
    <property type="match status" value="1"/>
</dbReference>
<dbReference type="PANTHER" id="PTHR31986">
    <property type="entry name" value="REGULATOR OF DRUG SENSITIVITY 2"/>
    <property type="match status" value="1"/>
</dbReference>
<evidence type="ECO:0000259" key="9">
    <source>
        <dbReference type="PROSITE" id="PS50048"/>
    </source>
</evidence>
<evidence type="ECO:0000256" key="1">
    <source>
        <dbReference type="ARBA" id="ARBA00004123"/>
    </source>
</evidence>
<dbReference type="GO" id="GO:0008270">
    <property type="term" value="F:zinc ion binding"/>
    <property type="evidence" value="ECO:0007669"/>
    <property type="project" value="InterPro"/>
</dbReference>
<keyword evidence="3" id="KW-0862">Zinc</keyword>
<accession>A0A6A6U3D9</accession>
<feature type="region of interest" description="Disordered" evidence="8">
    <location>
        <begin position="1"/>
        <end position="62"/>
    </location>
</feature>
<gene>
    <name evidence="10" type="ORF">BT63DRAFT_319123</name>
</gene>
<protein>
    <recommendedName>
        <fullName evidence="9">Zn(2)-C6 fungal-type domain-containing protein</fullName>
    </recommendedName>
</protein>
<name>A0A6A6U3D9_9PEZI</name>
<dbReference type="FunFam" id="4.10.240.10:FF:000002">
    <property type="entry name" value="Zn cluster transcription factor Rds2"/>
    <property type="match status" value="1"/>
</dbReference>
<dbReference type="Gene3D" id="4.10.240.10">
    <property type="entry name" value="Zn(2)-C6 fungal-type DNA-binding domain"/>
    <property type="match status" value="1"/>
</dbReference>
<evidence type="ECO:0000256" key="2">
    <source>
        <dbReference type="ARBA" id="ARBA00022723"/>
    </source>
</evidence>
<reference evidence="10" key="1">
    <citation type="journal article" date="2020" name="Stud. Mycol.">
        <title>101 Dothideomycetes genomes: a test case for predicting lifestyles and emergence of pathogens.</title>
        <authorList>
            <person name="Haridas S."/>
            <person name="Albert R."/>
            <person name="Binder M."/>
            <person name="Bloem J."/>
            <person name="Labutti K."/>
            <person name="Salamov A."/>
            <person name="Andreopoulos B."/>
            <person name="Baker S."/>
            <person name="Barry K."/>
            <person name="Bills G."/>
            <person name="Bluhm B."/>
            <person name="Cannon C."/>
            <person name="Castanera R."/>
            <person name="Culley D."/>
            <person name="Daum C."/>
            <person name="Ezra D."/>
            <person name="Gonzalez J."/>
            <person name="Henrissat B."/>
            <person name="Kuo A."/>
            <person name="Liang C."/>
            <person name="Lipzen A."/>
            <person name="Lutzoni F."/>
            <person name="Magnuson J."/>
            <person name="Mondo S."/>
            <person name="Nolan M."/>
            <person name="Ohm R."/>
            <person name="Pangilinan J."/>
            <person name="Park H.-J."/>
            <person name="Ramirez L."/>
            <person name="Alfaro M."/>
            <person name="Sun H."/>
            <person name="Tritt A."/>
            <person name="Yoshinaga Y."/>
            <person name="Zwiers L.-H."/>
            <person name="Turgeon B."/>
            <person name="Goodwin S."/>
            <person name="Spatafora J."/>
            <person name="Crous P."/>
            <person name="Grigoriev I."/>
        </authorList>
    </citation>
    <scope>NUCLEOTIDE SEQUENCE</scope>
    <source>
        <strain evidence="10">CBS 115976</strain>
    </source>
</reference>
<evidence type="ECO:0000256" key="4">
    <source>
        <dbReference type="ARBA" id="ARBA00023015"/>
    </source>
</evidence>
<keyword evidence="7" id="KW-0539">Nucleus</keyword>
<dbReference type="InterPro" id="IPR001138">
    <property type="entry name" value="Zn2Cys6_DnaBD"/>
</dbReference>
<evidence type="ECO:0000256" key="7">
    <source>
        <dbReference type="ARBA" id="ARBA00023242"/>
    </source>
</evidence>
<organism evidence="10 11">
    <name type="scientific">Microthyrium microscopicum</name>
    <dbReference type="NCBI Taxonomy" id="703497"/>
    <lineage>
        <taxon>Eukaryota</taxon>
        <taxon>Fungi</taxon>
        <taxon>Dikarya</taxon>
        <taxon>Ascomycota</taxon>
        <taxon>Pezizomycotina</taxon>
        <taxon>Dothideomycetes</taxon>
        <taxon>Dothideomycetes incertae sedis</taxon>
        <taxon>Microthyriales</taxon>
        <taxon>Microthyriaceae</taxon>
        <taxon>Microthyrium</taxon>
    </lineage>
</organism>
<proteinExistence type="predicted"/>
<keyword evidence="4" id="KW-0805">Transcription regulation</keyword>
<keyword evidence="11" id="KW-1185">Reference proteome</keyword>
<keyword evidence="5" id="KW-0238">DNA-binding</keyword>
<dbReference type="Pfam" id="PF24990">
    <property type="entry name" value="PAS_13"/>
    <property type="match status" value="1"/>
</dbReference>
<evidence type="ECO:0000313" key="11">
    <source>
        <dbReference type="Proteomes" id="UP000799302"/>
    </source>
</evidence>
<feature type="region of interest" description="Disordered" evidence="8">
    <location>
        <begin position="93"/>
        <end position="127"/>
    </location>
</feature>
<dbReference type="PROSITE" id="PS00463">
    <property type="entry name" value="ZN2_CY6_FUNGAL_1"/>
    <property type="match status" value="1"/>
</dbReference>
<comment type="subcellular location">
    <subcellularLocation>
        <location evidence="1">Nucleus</location>
    </subcellularLocation>
</comment>
<dbReference type="AlphaFoldDB" id="A0A6A6U3D9"/>